<dbReference type="GeneID" id="116214336"/>
<evidence type="ECO:0000313" key="14">
    <source>
        <dbReference type="Proteomes" id="UP000233551"/>
    </source>
</evidence>
<reference evidence="11" key="2">
    <citation type="submission" date="2017-06" db="EMBL/GenBank/DDBJ databases">
        <title>The pomegranate genome and the genomics of punicalagin biosynthesis.</title>
        <authorList>
            <person name="Xu C."/>
        </authorList>
    </citation>
    <scope>NUCLEOTIDE SEQUENCE [LARGE SCALE GENOMIC DNA]</scope>
    <source>
        <tissue evidence="11">Fresh leaf</tissue>
    </source>
</reference>
<evidence type="ECO:0000256" key="7">
    <source>
        <dbReference type="ARBA" id="ARBA00023316"/>
    </source>
</evidence>
<evidence type="ECO:0000256" key="6">
    <source>
        <dbReference type="ARBA" id="ARBA00023295"/>
    </source>
</evidence>
<keyword evidence="14" id="KW-1185">Reference proteome</keyword>
<reference evidence="13" key="1">
    <citation type="journal article" date="2017" name="Plant J.">
        <title>The pomegranate (Punica granatum L.) genome and the genomics of punicalagin biosynthesis.</title>
        <authorList>
            <person name="Qin G."/>
            <person name="Xu C."/>
            <person name="Ming R."/>
            <person name="Tang H."/>
            <person name="Guyot R."/>
            <person name="Kramer E.M."/>
            <person name="Hu Y."/>
            <person name="Yi X."/>
            <person name="Qi Y."/>
            <person name="Xu X."/>
            <person name="Gao Z."/>
            <person name="Pan H."/>
            <person name="Jian J."/>
            <person name="Tian Y."/>
            <person name="Yue Z."/>
            <person name="Xu Y."/>
        </authorList>
    </citation>
    <scope>NUCLEOTIDE SEQUENCE [LARGE SCALE GENOMIC DNA]</scope>
    <source>
        <strain evidence="13">cv. Dabenzi</strain>
    </source>
</reference>
<dbReference type="EMBL" id="PGOL01001723">
    <property type="protein sequence ID" value="PKI55203.1"/>
    <property type="molecule type" value="Genomic_DNA"/>
</dbReference>
<feature type="chain" id="PRO_5014071675" evidence="10">
    <location>
        <begin position="25"/>
        <end position="492"/>
    </location>
</feature>
<organism evidence="11 13">
    <name type="scientific">Punica granatum</name>
    <name type="common">Pomegranate</name>
    <dbReference type="NCBI Taxonomy" id="22663"/>
    <lineage>
        <taxon>Eukaryota</taxon>
        <taxon>Viridiplantae</taxon>
        <taxon>Streptophyta</taxon>
        <taxon>Embryophyta</taxon>
        <taxon>Tracheophyta</taxon>
        <taxon>Spermatophyta</taxon>
        <taxon>Magnoliopsida</taxon>
        <taxon>eudicotyledons</taxon>
        <taxon>Gunneridae</taxon>
        <taxon>Pentapetalae</taxon>
        <taxon>rosids</taxon>
        <taxon>malvids</taxon>
        <taxon>Myrtales</taxon>
        <taxon>Lythraceae</taxon>
        <taxon>Punica</taxon>
    </lineage>
</organism>
<gene>
    <name evidence="11" type="ORF">CDL15_Pgr014323</name>
    <name evidence="12" type="ORF">CRG98_024494</name>
</gene>
<keyword evidence="10" id="KW-0732">Signal</keyword>
<evidence type="ECO:0000313" key="13">
    <source>
        <dbReference type="Proteomes" id="UP000197138"/>
    </source>
</evidence>
<dbReference type="OrthoDB" id="187139at2759"/>
<sequence length="492" mass="52243">MGSIDIVKVAIVLCLCVTVGTCHAREGKHLRYGKGGGRHHLSSEGLTSKSEKSHGHHKPPPKGHSPPKPPSPPAPTPAPLGSKNSTVFNVLDFGAKGDGHSDDSKAFLAAWAAACKVEASTVLIPSGSDFLVNPVSFTGPDCKPDIVFQLDGKIIAPTSSSAWRKGILHWIEFTKLSRMTITGKGIMDGRGSVWWNDVASYNLDQEDRTNSSLGLVVDAELDKMPNTKPTALQFYGSDQVTVTGITIQNSPQMHLTFDACTNLIVFGIQISSPGDSPNTDGIHLHNSQNVLIHDVDLACGDDCISIQTGSSSIYIHDVNCGPGHGISIGGLGKDNTQACVSNVTVRNAAISNAMTGVRIKTWQGASGSAQNIIFSNIQVSEVQTPIMIDQYYCDHAKCKNQTSAMAVSGITYGDIRGTYTVQPVRLACSDSVPCTGISLSSIQLKPVHSTHHLYNALCWNAHGEVKTDTNPPLIDCLSKGNPAKVPSKISSC</sequence>
<protein>
    <submittedName>
        <fullName evidence="11">Uncharacterized protein</fullName>
    </submittedName>
</protein>
<dbReference type="GO" id="GO:0071555">
    <property type="term" value="P:cell wall organization"/>
    <property type="evidence" value="ECO:0007669"/>
    <property type="project" value="UniProtKB-KW"/>
</dbReference>
<dbReference type="SMART" id="SM00710">
    <property type="entry name" value="PbH1"/>
    <property type="match status" value="4"/>
</dbReference>
<dbReference type="InterPro" id="IPR000743">
    <property type="entry name" value="Glyco_hydro_28"/>
</dbReference>
<comment type="subcellular location">
    <subcellularLocation>
        <location evidence="1">Secreted</location>
        <location evidence="1">Cell wall</location>
    </subcellularLocation>
</comment>
<dbReference type="GO" id="GO:0005975">
    <property type="term" value="P:carbohydrate metabolic process"/>
    <property type="evidence" value="ECO:0007669"/>
    <property type="project" value="InterPro"/>
</dbReference>
<feature type="compositionally biased region" description="Pro residues" evidence="9">
    <location>
        <begin position="62"/>
        <end position="78"/>
    </location>
</feature>
<evidence type="ECO:0000256" key="3">
    <source>
        <dbReference type="ARBA" id="ARBA00022512"/>
    </source>
</evidence>
<evidence type="ECO:0000256" key="1">
    <source>
        <dbReference type="ARBA" id="ARBA00004191"/>
    </source>
</evidence>
<keyword evidence="3" id="KW-0134">Cell wall</keyword>
<dbReference type="AlphaFoldDB" id="A0A218WE94"/>
<evidence type="ECO:0000256" key="10">
    <source>
        <dbReference type="SAM" id="SignalP"/>
    </source>
</evidence>
<name>A0A218WE94_PUNGR</name>
<dbReference type="InterPro" id="IPR011050">
    <property type="entry name" value="Pectin_lyase_fold/virulence"/>
</dbReference>
<evidence type="ECO:0000256" key="4">
    <source>
        <dbReference type="ARBA" id="ARBA00022525"/>
    </source>
</evidence>
<dbReference type="InterPro" id="IPR006626">
    <property type="entry name" value="PbH1"/>
</dbReference>
<evidence type="ECO:0000256" key="9">
    <source>
        <dbReference type="SAM" id="MobiDB-lite"/>
    </source>
</evidence>
<proteinExistence type="inferred from homology"/>
<keyword evidence="4" id="KW-0964">Secreted</keyword>
<dbReference type="PANTHER" id="PTHR31375">
    <property type="match status" value="1"/>
</dbReference>
<evidence type="ECO:0000256" key="5">
    <source>
        <dbReference type="ARBA" id="ARBA00022801"/>
    </source>
</evidence>
<dbReference type="Proteomes" id="UP000233551">
    <property type="component" value="Unassembled WGS sequence"/>
</dbReference>
<dbReference type="Proteomes" id="UP000197138">
    <property type="component" value="Unassembled WGS sequence"/>
</dbReference>
<dbReference type="GO" id="GO:0004650">
    <property type="term" value="F:polygalacturonase activity"/>
    <property type="evidence" value="ECO:0007669"/>
    <property type="project" value="InterPro"/>
</dbReference>
<comment type="caution">
    <text evidence="11">The sequence shown here is derived from an EMBL/GenBank/DDBJ whole genome shotgun (WGS) entry which is preliminary data.</text>
</comment>
<evidence type="ECO:0000256" key="8">
    <source>
        <dbReference type="RuleBase" id="RU361169"/>
    </source>
</evidence>
<accession>A0A218WE94</accession>
<feature type="signal peptide" evidence="10">
    <location>
        <begin position="1"/>
        <end position="24"/>
    </location>
</feature>
<reference evidence="12 14" key="3">
    <citation type="submission" date="2017-11" db="EMBL/GenBank/DDBJ databases">
        <title>De-novo sequencing of pomegranate (Punica granatum L.) genome.</title>
        <authorList>
            <person name="Akparov Z."/>
            <person name="Amiraslanov A."/>
            <person name="Hajiyeva S."/>
            <person name="Abbasov M."/>
            <person name="Kaur K."/>
            <person name="Hamwieh A."/>
            <person name="Solovyev V."/>
            <person name="Salamov A."/>
            <person name="Braich B."/>
            <person name="Kosarev P."/>
            <person name="Mahmoud A."/>
            <person name="Hajiyev E."/>
            <person name="Babayeva S."/>
            <person name="Izzatullayeva V."/>
            <person name="Mammadov A."/>
            <person name="Mammadov A."/>
            <person name="Sharifova S."/>
            <person name="Ojaghi J."/>
            <person name="Eynullazada K."/>
            <person name="Bayramov B."/>
            <person name="Abdulazimova A."/>
            <person name="Shahmuradov I."/>
        </authorList>
    </citation>
    <scope>NUCLEOTIDE SEQUENCE [LARGE SCALE GENOMIC DNA]</scope>
    <source>
        <strain evidence="12">AG2017</strain>
        <strain evidence="14">cv. AG2017</strain>
        <tissue evidence="12">Leaf</tissue>
    </source>
</reference>
<dbReference type="InterPro" id="IPR012334">
    <property type="entry name" value="Pectin_lyas_fold"/>
</dbReference>
<keyword evidence="6 8" id="KW-0326">Glycosidase</keyword>
<feature type="compositionally biased region" description="Basic residues" evidence="9">
    <location>
        <begin position="30"/>
        <end position="40"/>
    </location>
</feature>
<keyword evidence="5 8" id="KW-0378">Hydrolase</keyword>
<dbReference type="EMBL" id="MTKT01004609">
    <property type="protein sequence ID" value="OWM70650.1"/>
    <property type="molecule type" value="Genomic_DNA"/>
</dbReference>
<evidence type="ECO:0000256" key="2">
    <source>
        <dbReference type="ARBA" id="ARBA00008834"/>
    </source>
</evidence>
<feature type="region of interest" description="Disordered" evidence="9">
    <location>
        <begin position="28"/>
        <end position="81"/>
    </location>
</feature>
<comment type="similarity">
    <text evidence="2 8">Belongs to the glycosyl hydrolase 28 family.</text>
</comment>
<evidence type="ECO:0000313" key="12">
    <source>
        <dbReference type="EMBL" id="PKI55203.1"/>
    </source>
</evidence>
<dbReference type="Gene3D" id="2.160.20.10">
    <property type="entry name" value="Single-stranded right-handed beta-helix, Pectin lyase-like"/>
    <property type="match status" value="1"/>
</dbReference>
<dbReference type="SUPFAM" id="SSF51126">
    <property type="entry name" value="Pectin lyase-like"/>
    <property type="match status" value="1"/>
</dbReference>
<dbReference type="STRING" id="22663.A0A218WE94"/>
<dbReference type="FunFam" id="2.160.20.10:FF:000019">
    <property type="entry name" value="polygalacturonase At1g48100"/>
    <property type="match status" value="1"/>
</dbReference>
<evidence type="ECO:0000313" key="11">
    <source>
        <dbReference type="EMBL" id="OWM70650.1"/>
    </source>
</evidence>
<dbReference type="Pfam" id="PF00295">
    <property type="entry name" value="Glyco_hydro_28"/>
    <property type="match status" value="1"/>
</dbReference>
<keyword evidence="7" id="KW-0961">Cell wall biogenesis/degradation</keyword>